<comment type="caution">
    <text evidence="4">The sequence shown here is derived from an EMBL/GenBank/DDBJ whole genome shotgun (WGS) entry which is preliminary data.</text>
</comment>
<dbReference type="PANTHER" id="PTHR15696">
    <property type="entry name" value="SMG-7 SUPPRESSOR WITH MORPHOLOGICAL EFFECT ON GENITALIA PROTEIN 7"/>
    <property type="match status" value="1"/>
</dbReference>
<dbReference type="InterPro" id="IPR018834">
    <property type="entry name" value="DNA/RNA-bd_Est1-type"/>
</dbReference>
<organism evidence="4 5">
    <name type="scientific">Oryzias melastigma</name>
    <name type="common">Marine medaka</name>
    <dbReference type="NCBI Taxonomy" id="30732"/>
    <lineage>
        <taxon>Eukaryota</taxon>
        <taxon>Metazoa</taxon>
        <taxon>Chordata</taxon>
        <taxon>Craniata</taxon>
        <taxon>Vertebrata</taxon>
        <taxon>Euteleostomi</taxon>
        <taxon>Actinopterygii</taxon>
        <taxon>Neopterygii</taxon>
        <taxon>Teleostei</taxon>
        <taxon>Neoteleostei</taxon>
        <taxon>Acanthomorphata</taxon>
        <taxon>Ovalentaria</taxon>
        <taxon>Atherinomorphae</taxon>
        <taxon>Beloniformes</taxon>
        <taxon>Adrianichthyidae</taxon>
        <taxon>Oryziinae</taxon>
        <taxon>Oryzias</taxon>
    </lineage>
</organism>
<dbReference type="GO" id="GO:0005697">
    <property type="term" value="C:telomerase holoenzyme complex"/>
    <property type="evidence" value="ECO:0007669"/>
    <property type="project" value="TreeGrafter"/>
</dbReference>
<dbReference type="SUPFAM" id="SSF48452">
    <property type="entry name" value="TPR-like"/>
    <property type="match status" value="1"/>
</dbReference>
<dbReference type="Pfam" id="PF10373">
    <property type="entry name" value="EST1_DNA_bind"/>
    <property type="match status" value="1"/>
</dbReference>
<dbReference type="Gene3D" id="1.25.40.10">
    <property type="entry name" value="Tetratricopeptide repeat domain"/>
    <property type="match status" value="1"/>
</dbReference>
<accession>A0A834FSD0</accession>
<dbReference type="AlphaFoldDB" id="A0A834FSD0"/>
<keyword evidence="1" id="KW-0866">Nonsense-mediated mRNA decay</keyword>
<evidence type="ECO:0000256" key="2">
    <source>
        <dbReference type="SAM" id="MobiDB-lite"/>
    </source>
</evidence>
<proteinExistence type="predicted"/>
<evidence type="ECO:0000313" key="5">
    <source>
        <dbReference type="Proteomes" id="UP000646548"/>
    </source>
</evidence>
<name>A0A834FSD0_ORYME</name>
<sequence>MLLKSPSVLSSNLLSADGMPFNQLGTLAGSKFYNVEATYYYLRCIQSDAPFEGAYGNLKRLFDKAAKMYHQVKKQEMKKLSPSRQRSKDVKRLLVSFMYLQSLLQPKNSLLETELTSLCQSVLEDFNLVLFYLPPPAHGGAEHSPSEEEEEQQHSDSSCPVLPDGLIFKMVVHSLKRGGGRRLFMRLLRVFSESEAEGVAFSSGSKQF</sequence>
<reference evidence="4" key="1">
    <citation type="journal article" name="BMC Genomics">
        <title>Long-read sequencing and de novo genome assembly of marine medaka (Oryzias melastigma).</title>
        <authorList>
            <person name="Liang P."/>
            <person name="Saqib H.S.A."/>
            <person name="Ni X."/>
            <person name="Shen Y."/>
        </authorList>
    </citation>
    <scope>NUCLEOTIDE SEQUENCE</scope>
    <source>
        <strain evidence="4">Bigg-433</strain>
    </source>
</reference>
<dbReference type="GO" id="GO:0070034">
    <property type="term" value="F:telomerase RNA binding"/>
    <property type="evidence" value="ECO:0007669"/>
    <property type="project" value="TreeGrafter"/>
</dbReference>
<dbReference type="InterPro" id="IPR011990">
    <property type="entry name" value="TPR-like_helical_dom_sf"/>
</dbReference>
<protein>
    <submittedName>
        <fullName evidence="4">Protein SMG5</fullName>
    </submittedName>
</protein>
<dbReference type="PANTHER" id="PTHR15696:SF7">
    <property type="entry name" value="NONSENSE-MEDIATED MRNA DECAY FACTOR"/>
    <property type="match status" value="1"/>
</dbReference>
<dbReference type="InterPro" id="IPR045153">
    <property type="entry name" value="Est1/Ebs1-like"/>
</dbReference>
<gene>
    <name evidence="4" type="ORF">FQA47_001480</name>
</gene>
<feature type="region of interest" description="Disordered" evidence="2">
    <location>
        <begin position="139"/>
        <end position="158"/>
    </location>
</feature>
<evidence type="ECO:0000313" key="4">
    <source>
        <dbReference type="EMBL" id="KAF6739131.1"/>
    </source>
</evidence>
<dbReference type="GO" id="GO:0000184">
    <property type="term" value="P:nuclear-transcribed mRNA catabolic process, nonsense-mediated decay"/>
    <property type="evidence" value="ECO:0007669"/>
    <property type="project" value="UniProtKB-KW"/>
</dbReference>
<feature type="domain" description="DNA/RNA-binding" evidence="3">
    <location>
        <begin position="10"/>
        <end position="130"/>
    </location>
</feature>
<dbReference type="GO" id="GO:0042162">
    <property type="term" value="F:telomeric DNA binding"/>
    <property type="evidence" value="ECO:0007669"/>
    <property type="project" value="TreeGrafter"/>
</dbReference>
<evidence type="ECO:0000256" key="1">
    <source>
        <dbReference type="ARBA" id="ARBA00023161"/>
    </source>
</evidence>
<evidence type="ECO:0000259" key="3">
    <source>
        <dbReference type="Pfam" id="PF10373"/>
    </source>
</evidence>
<dbReference type="EMBL" id="WKFB01000015">
    <property type="protein sequence ID" value="KAF6739131.1"/>
    <property type="molecule type" value="Genomic_DNA"/>
</dbReference>
<dbReference type="Proteomes" id="UP000646548">
    <property type="component" value="Unassembled WGS sequence"/>
</dbReference>